<protein>
    <submittedName>
        <fullName evidence="1">Uncharacterized protein</fullName>
    </submittedName>
</protein>
<keyword evidence="2" id="KW-1185">Reference proteome</keyword>
<reference evidence="1 2" key="1">
    <citation type="journal article" date="2018" name="Sci. Rep.">
        <title>Genomic signatures of local adaptation to the degree of environmental predictability in rotifers.</title>
        <authorList>
            <person name="Franch-Gras L."/>
            <person name="Hahn C."/>
            <person name="Garcia-Roger E.M."/>
            <person name="Carmona M.J."/>
            <person name="Serra M."/>
            <person name="Gomez A."/>
        </authorList>
    </citation>
    <scope>NUCLEOTIDE SEQUENCE [LARGE SCALE GENOMIC DNA]</scope>
    <source>
        <strain evidence="1">HYR1</strain>
    </source>
</reference>
<sequence length="67" mass="7625">MAGQILEDREVAGRPCADWPATKRKIFFWTVWWPAGLHTVSRLTAFQLAGHFKVGLSGGQPWKDRPF</sequence>
<evidence type="ECO:0000313" key="1">
    <source>
        <dbReference type="EMBL" id="RNA22451.1"/>
    </source>
</evidence>
<evidence type="ECO:0000313" key="2">
    <source>
        <dbReference type="Proteomes" id="UP000276133"/>
    </source>
</evidence>
<gene>
    <name evidence="1" type="ORF">BpHYR1_016027</name>
</gene>
<organism evidence="1 2">
    <name type="scientific">Brachionus plicatilis</name>
    <name type="common">Marine rotifer</name>
    <name type="synonym">Brachionus muelleri</name>
    <dbReference type="NCBI Taxonomy" id="10195"/>
    <lineage>
        <taxon>Eukaryota</taxon>
        <taxon>Metazoa</taxon>
        <taxon>Spiralia</taxon>
        <taxon>Gnathifera</taxon>
        <taxon>Rotifera</taxon>
        <taxon>Eurotatoria</taxon>
        <taxon>Monogononta</taxon>
        <taxon>Pseudotrocha</taxon>
        <taxon>Ploima</taxon>
        <taxon>Brachionidae</taxon>
        <taxon>Brachionus</taxon>
    </lineage>
</organism>
<dbReference type="Proteomes" id="UP000276133">
    <property type="component" value="Unassembled WGS sequence"/>
</dbReference>
<comment type="caution">
    <text evidence="1">The sequence shown here is derived from an EMBL/GenBank/DDBJ whole genome shotgun (WGS) entry which is preliminary data.</text>
</comment>
<accession>A0A3M7RG22</accession>
<name>A0A3M7RG22_BRAPC</name>
<proteinExistence type="predicted"/>
<dbReference type="AlphaFoldDB" id="A0A3M7RG22"/>
<dbReference type="EMBL" id="REGN01003450">
    <property type="protein sequence ID" value="RNA22451.1"/>
    <property type="molecule type" value="Genomic_DNA"/>
</dbReference>